<dbReference type="Gene3D" id="1.20.1250.20">
    <property type="entry name" value="MFS general substrate transporter like domains"/>
    <property type="match status" value="2"/>
</dbReference>
<feature type="transmembrane region" description="Helical" evidence="8">
    <location>
        <begin position="260"/>
        <end position="280"/>
    </location>
</feature>
<feature type="transmembrane region" description="Helical" evidence="8">
    <location>
        <begin position="76"/>
        <end position="94"/>
    </location>
</feature>
<name>A0AAN8JDS7_PATCE</name>
<proteinExistence type="inferred from homology"/>
<feature type="transmembrane region" description="Helical" evidence="8">
    <location>
        <begin position="300"/>
        <end position="329"/>
    </location>
</feature>
<feature type="transmembrane region" description="Helical" evidence="8">
    <location>
        <begin position="350"/>
        <end position="369"/>
    </location>
</feature>
<keyword evidence="4" id="KW-0762">Sugar transport</keyword>
<evidence type="ECO:0000256" key="5">
    <source>
        <dbReference type="ARBA" id="ARBA00022692"/>
    </source>
</evidence>
<evidence type="ECO:0000313" key="11">
    <source>
        <dbReference type="Proteomes" id="UP001347796"/>
    </source>
</evidence>
<protein>
    <recommendedName>
        <fullName evidence="9">Major facilitator superfamily (MFS) profile domain-containing protein</fullName>
    </recommendedName>
</protein>
<dbReference type="GO" id="GO:0022857">
    <property type="term" value="F:transmembrane transporter activity"/>
    <property type="evidence" value="ECO:0007669"/>
    <property type="project" value="InterPro"/>
</dbReference>
<evidence type="ECO:0000256" key="8">
    <source>
        <dbReference type="SAM" id="Phobius"/>
    </source>
</evidence>
<dbReference type="PROSITE" id="PS50850">
    <property type="entry name" value="MFS"/>
    <property type="match status" value="1"/>
</dbReference>
<dbReference type="Proteomes" id="UP001347796">
    <property type="component" value="Unassembled WGS sequence"/>
</dbReference>
<dbReference type="InterPro" id="IPR011701">
    <property type="entry name" value="MFS"/>
</dbReference>
<keyword evidence="3" id="KW-0813">Transport</keyword>
<evidence type="ECO:0000259" key="9">
    <source>
        <dbReference type="PROSITE" id="PS50850"/>
    </source>
</evidence>
<evidence type="ECO:0000256" key="2">
    <source>
        <dbReference type="ARBA" id="ARBA00009598"/>
    </source>
</evidence>
<reference evidence="10 11" key="1">
    <citation type="submission" date="2024-01" db="EMBL/GenBank/DDBJ databases">
        <title>The genome of the rayed Mediterranean limpet Patella caerulea (Linnaeus, 1758).</title>
        <authorList>
            <person name="Anh-Thu Weber A."/>
            <person name="Halstead-Nussloch G."/>
        </authorList>
    </citation>
    <scope>NUCLEOTIDE SEQUENCE [LARGE SCALE GENOMIC DNA]</scope>
    <source>
        <strain evidence="10">AATW-2023a</strain>
        <tissue evidence="10">Whole specimen</tissue>
    </source>
</reference>
<dbReference type="EMBL" id="JAZGQO010000010">
    <property type="protein sequence ID" value="KAK6175627.1"/>
    <property type="molecule type" value="Genomic_DNA"/>
</dbReference>
<dbReference type="InterPro" id="IPR020846">
    <property type="entry name" value="MFS_dom"/>
</dbReference>
<feature type="transmembrane region" description="Helical" evidence="8">
    <location>
        <begin position="381"/>
        <end position="402"/>
    </location>
</feature>
<keyword evidence="7 8" id="KW-0472">Membrane</keyword>
<keyword evidence="5 8" id="KW-0812">Transmembrane</keyword>
<dbReference type="SUPFAM" id="SSF103473">
    <property type="entry name" value="MFS general substrate transporter"/>
    <property type="match status" value="1"/>
</dbReference>
<dbReference type="PANTHER" id="PTHR43184:SF30">
    <property type="entry name" value="MFS DOMAIN-CONTAINING PROTEIN"/>
    <property type="match status" value="1"/>
</dbReference>
<dbReference type="InterPro" id="IPR000849">
    <property type="entry name" value="Sugar_P_transporter"/>
</dbReference>
<accession>A0AAN8JDS7</accession>
<feature type="transmembrane region" description="Helical" evidence="8">
    <location>
        <begin position="165"/>
        <end position="184"/>
    </location>
</feature>
<evidence type="ECO:0000256" key="6">
    <source>
        <dbReference type="ARBA" id="ARBA00022989"/>
    </source>
</evidence>
<evidence type="ECO:0000256" key="3">
    <source>
        <dbReference type="ARBA" id="ARBA00022448"/>
    </source>
</evidence>
<dbReference type="PIRSF" id="PIRSF002808">
    <property type="entry name" value="Hexose_phosphate_transp"/>
    <property type="match status" value="1"/>
</dbReference>
<keyword evidence="11" id="KW-1185">Reference proteome</keyword>
<comment type="similarity">
    <text evidence="2">Belongs to the major facilitator superfamily. Organophosphate:Pi antiporter (OPA) (TC 2.A.1.4) family.</text>
</comment>
<sequence>MNLKARQILIFILGWLAYASTYLLRKPLGVIKADLEVSLSISKTELGWLDTALLLPYALMQMCLGQVGDRIGARLTLGMSLILAGLSMISFGYWNTTPVLGLLLFINGSAQSQCWPNCSKILLSWFADRVRNSVFGMFGTCAFGGGIIGTFLAVILQTNYGWRAVYVPPSLIAIFLGILVLIFYRQSSEAGVDIPDREVSDRQAKIGKSSSSLYEIWKIPMVAEVAISVFCLKVVRYCMYMWLPLYLLRQLNYSKSLSGMFSTVFDIGGVAGSALIGVLIDRFYAGRSIFGNAVSVALSTIFLICFNLTCTWGMAINAVFMFLAGAFSSGPDTLLGGSIAAELGEKGNRNAAVATVGLINGFGSVGTFMEGPIIGFISTYYGWSGMFYFMIILSIIGTISCFKAAKIHKKESTNNVTV</sequence>
<evidence type="ECO:0000256" key="1">
    <source>
        <dbReference type="ARBA" id="ARBA00004141"/>
    </source>
</evidence>
<feature type="domain" description="Major facilitator superfamily (MFS) profile" evidence="9">
    <location>
        <begin position="6"/>
        <end position="409"/>
    </location>
</feature>
<dbReference type="Pfam" id="PF07690">
    <property type="entry name" value="MFS_1"/>
    <property type="match status" value="1"/>
</dbReference>
<comment type="subcellular location">
    <subcellularLocation>
        <location evidence="1">Membrane</location>
        <topology evidence="1">Multi-pass membrane protein</topology>
    </subcellularLocation>
</comment>
<dbReference type="AlphaFoldDB" id="A0AAN8JDS7"/>
<dbReference type="PANTHER" id="PTHR43184">
    <property type="entry name" value="MAJOR FACILITATOR SUPERFAMILY TRANSPORTER 16, ISOFORM B"/>
    <property type="match status" value="1"/>
</dbReference>
<comment type="caution">
    <text evidence="10">The sequence shown here is derived from an EMBL/GenBank/DDBJ whole genome shotgun (WGS) entry which is preliminary data.</text>
</comment>
<organism evidence="10 11">
    <name type="scientific">Patella caerulea</name>
    <name type="common">Rayed Mediterranean limpet</name>
    <dbReference type="NCBI Taxonomy" id="87958"/>
    <lineage>
        <taxon>Eukaryota</taxon>
        <taxon>Metazoa</taxon>
        <taxon>Spiralia</taxon>
        <taxon>Lophotrochozoa</taxon>
        <taxon>Mollusca</taxon>
        <taxon>Gastropoda</taxon>
        <taxon>Patellogastropoda</taxon>
        <taxon>Patelloidea</taxon>
        <taxon>Patellidae</taxon>
        <taxon>Patella</taxon>
    </lineage>
</organism>
<feature type="transmembrane region" description="Helical" evidence="8">
    <location>
        <begin position="46"/>
        <end position="64"/>
    </location>
</feature>
<feature type="transmembrane region" description="Helical" evidence="8">
    <location>
        <begin position="134"/>
        <end position="156"/>
    </location>
</feature>
<evidence type="ECO:0000256" key="4">
    <source>
        <dbReference type="ARBA" id="ARBA00022597"/>
    </source>
</evidence>
<evidence type="ECO:0000313" key="10">
    <source>
        <dbReference type="EMBL" id="KAK6175627.1"/>
    </source>
</evidence>
<evidence type="ECO:0000256" key="7">
    <source>
        <dbReference type="ARBA" id="ARBA00023136"/>
    </source>
</evidence>
<dbReference type="GO" id="GO:0016020">
    <property type="term" value="C:membrane"/>
    <property type="evidence" value="ECO:0007669"/>
    <property type="project" value="UniProtKB-SubCell"/>
</dbReference>
<keyword evidence="6 8" id="KW-1133">Transmembrane helix</keyword>
<dbReference type="InterPro" id="IPR036259">
    <property type="entry name" value="MFS_trans_sf"/>
</dbReference>
<gene>
    <name evidence="10" type="ORF">SNE40_014043</name>
</gene>